<dbReference type="Pfam" id="PF02922">
    <property type="entry name" value="CBM_48"/>
    <property type="match status" value="1"/>
</dbReference>
<keyword evidence="19" id="KW-1185">Reference proteome</keyword>
<evidence type="ECO:0000256" key="10">
    <source>
        <dbReference type="ARBA" id="ARBA00032057"/>
    </source>
</evidence>
<dbReference type="Pfam" id="PF11941">
    <property type="entry name" value="DUF3459"/>
    <property type="match status" value="1"/>
</dbReference>
<evidence type="ECO:0000313" key="19">
    <source>
        <dbReference type="Proteomes" id="UP000198736"/>
    </source>
</evidence>
<dbReference type="PANTHER" id="PTHR43651">
    <property type="entry name" value="1,4-ALPHA-GLUCAN-BRANCHING ENZYME"/>
    <property type="match status" value="1"/>
</dbReference>
<comment type="pathway">
    <text evidence="2 14">Glycan biosynthesis; trehalose biosynthesis.</text>
</comment>
<dbReference type="InterPro" id="IPR044901">
    <property type="entry name" value="Trehalose_TreZ_E-set_sf"/>
</dbReference>
<dbReference type="InterPro" id="IPR017853">
    <property type="entry name" value="GH"/>
</dbReference>
<dbReference type="GO" id="GO:0005737">
    <property type="term" value="C:cytoplasm"/>
    <property type="evidence" value="ECO:0007669"/>
    <property type="project" value="UniProtKB-SubCell"/>
</dbReference>
<evidence type="ECO:0000256" key="13">
    <source>
        <dbReference type="NCBIfam" id="TIGR02402"/>
    </source>
</evidence>
<evidence type="ECO:0000256" key="2">
    <source>
        <dbReference type="ARBA" id="ARBA00005199"/>
    </source>
</evidence>
<evidence type="ECO:0000256" key="4">
    <source>
        <dbReference type="ARBA" id="ARBA00012268"/>
    </source>
</evidence>
<proteinExistence type="inferred from homology"/>
<dbReference type="InterPro" id="IPR012768">
    <property type="entry name" value="Trehalose_TreZ"/>
</dbReference>
<keyword evidence="6" id="KW-0963">Cytoplasm</keyword>
<evidence type="ECO:0000256" key="9">
    <source>
        <dbReference type="ARBA" id="ARBA00023295"/>
    </source>
</evidence>
<dbReference type="Gene3D" id="2.60.40.10">
    <property type="entry name" value="Immunoglobulins"/>
    <property type="match status" value="1"/>
</dbReference>
<evidence type="ECO:0000256" key="16">
    <source>
        <dbReference type="PIRSR" id="PIRSR006337-3"/>
    </source>
</evidence>
<dbReference type="GO" id="GO:0033942">
    <property type="term" value="F:4-alpha-D-(1-&gt;4)-alpha-D-glucanotrehalose trehalohydrolase activity"/>
    <property type="evidence" value="ECO:0007669"/>
    <property type="project" value="UniProtKB-EC"/>
</dbReference>
<feature type="site" description="Transition state stabilizer" evidence="16">
    <location>
        <position position="409"/>
    </location>
</feature>
<dbReference type="InterPro" id="IPR006047">
    <property type="entry name" value="GH13_cat_dom"/>
</dbReference>
<dbReference type="InterPro" id="IPR013783">
    <property type="entry name" value="Ig-like_fold"/>
</dbReference>
<evidence type="ECO:0000256" key="14">
    <source>
        <dbReference type="PIRNR" id="PIRNR006337"/>
    </source>
</evidence>
<reference evidence="19" key="1">
    <citation type="submission" date="2015-10" db="EMBL/GenBank/DDBJ databases">
        <authorList>
            <person name="Luecker S."/>
            <person name="Luecker S."/>
        </authorList>
    </citation>
    <scope>NUCLEOTIDE SEQUENCE [LARGE SCALE GENOMIC DNA]</scope>
</reference>
<keyword evidence="9 14" id="KW-0326">Glycosidase</keyword>
<dbReference type="AlphaFoldDB" id="A0A0S4LQY7"/>
<feature type="domain" description="Glycosyl hydrolase family 13 catalytic" evidence="17">
    <location>
        <begin position="132"/>
        <end position="493"/>
    </location>
</feature>
<evidence type="ECO:0000256" key="12">
    <source>
        <dbReference type="ARBA" id="ARBA00034013"/>
    </source>
</evidence>
<keyword evidence="7 14" id="KW-0378">Hydrolase</keyword>
<evidence type="ECO:0000256" key="3">
    <source>
        <dbReference type="ARBA" id="ARBA00008061"/>
    </source>
</evidence>
<evidence type="ECO:0000259" key="17">
    <source>
        <dbReference type="SMART" id="SM00642"/>
    </source>
</evidence>
<dbReference type="InterPro" id="IPR014756">
    <property type="entry name" value="Ig_E-set"/>
</dbReference>
<evidence type="ECO:0000256" key="8">
    <source>
        <dbReference type="ARBA" id="ARBA00023277"/>
    </source>
</evidence>
<dbReference type="CDD" id="cd02853">
    <property type="entry name" value="E_set_MTHase_like_N"/>
    <property type="match status" value="1"/>
</dbReference>
<dbReference type="NCBIfam" id="TIGR02402">
    <property type="entry name" value="trehalose_TreZ"/>
    <property type="match status" value="1"/>
</dbReference>
<feature type="active site" description="Proton donor" evidence="15">
    <location>
        <position position="314"/>
    </location>
</feature>
<dbReference type="PIRSF" id="PIRSF006337">
    <property type="entry name" value="Trehalose_TreZ"/>
    <property type="match status" value="1"/>
</dbReference>
<feature type="active site" description="Nucleophile" evidence="15">
    <location>
        <position position="279"/>
    </location>
</feature>
<protein>
    <recommendedName>
        <fullName evidence="5 13">Malto-oligosyltrehalose trehalohydrolase</fullName>
        <shortName evidence="14">MTHase</shortName>
        <ecNumber evidence="4 13">3.2.1.141</ecNumber>
    </recommendedName>
    <alternativeName>
        <fullName evidence="11 14">4-alpha-D-((1-&gt;4)-alpha-D-glucano)trehalose trehalohydrolase</fullName>
    </alternativeName>
    <alternativeName>
        <fullName evidence="10 14">Maltooligosyl trehalose trehalohydrolase</fullName>
    </alternativeName>
</protein>
<dbReference type="UniPathway" id="UPA00299"/>
<evidence type="ECO:0000256" key="11">
    <source>
        <dbReference type="ARBA" id="ARBA00033284"/>
    </source>
</evidence>
<organism evidence="18 19">
    <name type="scientific">Candidatus Nitrospira nitrificans</name>
    <dbReference type="NCBI Taxonomy" id="1742973"/>
    <lineage>
        <taxon>Bacteria</taxon>
        <taxon>Pseudomonadati</taxon>
        <taxon>Nitrospirota</taxon>
        <taxon>Nitrospiria</taxon>
        <taxon>Nitrospirales</taxon>
        <taxon>Nitrospiraceae</taxon>
        <taxon>Nitrospira</taxon>
    </lineage>
</organism>
<dbReference type="InterPro" id="IPR022567">
    <property type="entry name" value="DUF3459"/>
</dbReference>
<evidence type="ECO:0000313" key="18">
    <source>
        <dbReference type="EMBL" id="CUS39695.1"/>
    </source>
</evidence>
<dbReference type="SUPFAM" id="SSF51445">
    <property type="entry name" value="(Trans)glycosidases"/>
    <property type="match status" value="1"/>
</dbReference>
<dbReference type="Pfam" id="PF00128">
    <property type="entry name" value="Alpha-amylase"/>
    <property type="match status" value="1"/>
</dbReference>
<keyword evidence="8" id="KW-0119">Carbohydrate metabolism</keyword>
<dbReference type="STRING" id="1742973.COMA2_80133"/>
<dbReference type="Proteomes" id="UP000198736">
    <property type="component" value="Unassembled WGS sequence"/>
</dbReference>
<dbReference type="EC" id="3.2.1.141" evidence="4 13"/>
<gene>
    <name evidence="18" type="ORF">COMA2_80133</name>
</gene>
<evidence type="ECO:0000256" key="15">
    <source>
        <dbReference type="PIRSR" id="PIRSR006337-1"/>
    </source>
</evidence>
<evidence type="ECO:0000256" key="5">
    <source>
        <dbReference type="ARBA" id="ARBA00015938"/>
    </source>
</evidence>
<dbReference type="SMART" id="SM00642">
    <property type="entry name" value="Aamy"/>
    <property type="match status" value="1"/>
</dbReference>
<sequence length="646" mass="72749">MQSSMTVAGSADSHRSNVSPWRMMLGATVEQNGVHFRVWAPKATDVDVLLPDNRVCPLTKEARGYFSGQVADAQAGMTYRYRMDGGIALPDPCSRFQPEGPHGPSLIVDPSEYEWTDQEWEGVRMQGQVVYEMHIGAFTREGTFDAAIEKLDGLKSLGVTLLEVMPVAEFPGRWNWGYDGVDLFAPAHVYGNHHAFRRFVDAAHRRGLGVILDVVYNHFGPDGNYIPSFSDEYLTDRHPNEWGQAINFDGPGSREVRRFFVDNACYWIHEFHLDGLRLDATQAIHDFSETHILGEISQRVRQVAQPRTVILIGECESQEIRAIQPVEQGGWGLDAVWSDDFHHACRVAATGRREAYYTDYHGSPQELISLLKRCFLYQGQRYDWQRKPRGTTVKDEPANGFVFYLQNHDQVGNSVHGERLHLQTSPGRYRALLALLLLAPQTPMLFMGQESGVSNPFQFFVDYAGEEIGSQVFQGRKTFLSQFPSYATRDAQQAISDPNDSMTFERSKLNFTDDDTQAPVYRLHYDLLRLRREDIVISSQDRARVDGAVLGPQALALRYFEADGCDRLLLLNLGPDLHYVPAPEPLLAPQSNGDWRLMWSSDDPRYGGPGAPNPLTEQGWHIPSESAWLFRAESGVAALAQEGEHG</sequence>
<dbReference type="Gene3D" id="1.10.10.760">
    <property type="entry name" value="E-set domains of sugar-utilizing enzymes"/>
    <property type="match status" value="1"/>
</dbReference>
<evidence type="ECO:0000256" key="6">
    <source>
        <dbReference type="ARBA" id="ARBA00022490"/>
    </source>
</evidence>
<dbReference type="GO" id="GO:0005992">
    <property type="term" value="P:trehalose biosynthetic process"/>
    <property type="evidence" value="ECO:0007669"/>
    <property type="project" value="UniProtKB-UniRule"/>
</dbReference>
<dbReference type="InterPro" id="IPR004193">
    <property type="entry name" value="Glyco_hydro_13_N"/>
</dbReference>
<dbReference type="EMBL" id="CZPZ01000035">
    <property type="protein sequence ID" value="CUS39695.1"/>
    <property type="molecule type" value="Genomic_DNA"/>
</dbReference>
<name>A0A0S4LQY7_9BACT</name>
<comment type="subcellular location">
    <subcellularLocation>
        <location evidence="1 15">Cytoplasm</location>
    </subcellularLocation>
</comment>
<evidence type="ECO:0000256" key="1">
    <source>
        <dbReference type="ARBA" id="ARBA00004496"/>
    </source>
</evidence>
<accession>A0A0S4LQY7</accession>
<comment type="catalytic activity">
    <reaction evidence="12 14">
        <text>hydrolysis of (1-&gt;4)-alpha-D-glucosidic linkage in 4-alpha-D-[(1-&gt;4)-alpha-D-glucanosyl]n trehalose to yield trehalose and (1-&gt;4)-alpha-D-glucan.</text>
        <dbReference type="EC" id="3.2.1.141"/>
    </reaction>
</comment>
<evidence type="ECO:0000256" key="7">
    <source>
        <dbReference type="ARBA" id="ARBA00022801"/>
    </source>
</evidence>
<dbReference type="Gene3D" id="3.20.20.80">
    <property type="entry name" value="Glycosidases"/>
    <property type="match status" value="1"/>
</dbReference>
<dbReference type="SUPFAM" id="SSF81296">
    <property type="entry name" value="E set domains"/>
    <property type="match status" value="1"/>
</dbReference>
<dbReference type="CDD" id="cd11325">
    <property type="entry name" value="AmyAc_GTHase"/>
    <property type="match status" value="1"/>
</dbReference>
<comment type="similarity">
    <text evidence="3 14">Belongs to the glycosyl hydrolase 13 family.</text>
</comment>
<dbReference type="PANTHER" id="PTHR43651:SF11">
    <property type="entry name" value="MALTO-OLIGOSYLTREHALOSE TREHALOHYDROLASE"/>
    <property type="match status" value="1"/>
</dbReference>
<dbReference type="RefSeq" id="WP_342672630.1">
    <property type="nucleotide sequence ID" value="NZ_CZPZ01000035.1"/>
</dbReference>